<keyword evidence="3" id="KW-1185">Reference proteome</keyword>
<evidence type="ECO:0000259" key="1">
    <source>
        <dbReference type="Pfam" id="PF13228"/>
    </source>
</evidence>
<dbReference type="AlphaFoldDB" id="A0A229P1H5"/>
<accession>A0A229P1H5</accession>
<reference evidence="2 3" key="1">
    <citation type="submission" date="2017-07" db="EMBL/GenBank/DDBJ databases">
        <title>Paenibacillus herberti R33 genome sequencing and assembly.</title>
        <authorList>
            <person name="Su W."/>
        </authorList>
    </citation>
    <scope>NUCLEOTIDE SEQUENCE [LARGE SCALE GENOMIC DNA]</scope>
    <source>
        <strain evidence="2 3">R33</strain>
    </source>
</reference>
<sequence>MKGLHLCKQFFFEVGLPKIQQELPEIMPYLAAGLGGGSECHENDDEISRDHCWGPGFGVWLRKDYKEQFESELRAVLDRIPKQFMGYGWADEEEAKYACLILNIDDFIKVKVGVFEAPSNEVDWLNIAEERLFEITHCHIFYDATGETTRRFTSFKQYYTEDVWKKRLSHHIHELWRWNVQYVNRAAKRGDFVTAGVLWGRFAEHVMKVGFLLNREYAPYEKWLYVQFRKLPHLGQELGDLISRGIYQIKDIVYITEQIEAVLINELRKIGFEPNDMPEAAYPKETIKLLEFSKGINASIKNLEIRNFSLT</sequence>
<protein>
    <recommendedName>
        <fullName evidence="1">DUF4037 domain-containing protein</fullName>
    </recommendedName>
</protein>
<dbReference type="RefSeq" id="WP_089522990.1">
    <property type="nucleotide sequence ID" value="NZ_NMUQ01000001.1"/>
</dbReference>
<dbReference type="Proteomes" id="UP000215145">
    <property type="component" value="Unassembled WGS sequence"/>
</dbReference>
<dbReference type="OrthoDB" id="3030at2"/>
<evidence type="ECO:0000313" key="2">
    <source>
        <dbReference type="EMBL" id="OXM15901.1"/>
    </source>
</evidence>
<dbReference type="Pfam" id="PF13228">
    <property type="entry name" value="DUF4037"/>
    <property type="match status" value="1"/>
</dbReference>
<evidence type="ECO:0000313" key="3">
    <source>
        <dbReference type="Proteomes" id="UP000215145"/>
    </source>
</evidence>
<dbReference type="EMBL" id="NMUQ01000001">
    <property type="protein sequence ID" value="OXM15901.1"/>
    <property type="molecule type" value="Genomic_DNA"/>
</dbReference>
<proteinExistence type="predicted"/>
<gene>
    <name evidence="2" type="ORF">CGZ75_04095</name>
</gene>
<feature type="domain" description="DUF4037" evidence="1">
    <location>
        <begin position="124"/>
        <end position="224"/>
    </location>
</feature>
<dbReference type="InterPro" id="IPR025117">
    <property type="entry name" value="DUF4037"/>
</dbReference>
<comment type="caution">
    <text evidence="2">The sequence shown here is derived from an EMBL/GenBank/DDBJ whole genome shotgun (WGS) entry which is preliminary data.</text>
</comment>
<name>A0A229P1H5_9BACL</name>
<organism evidence="2 3">
    <name type="scientific">Paenibacillus herberti</name>
    <dbReference type="NCBI Taxonomy" id="1619309"/>
    <lineage>
        <taxon>Bacteria</taxon>
        <taxon>Bacillati</taxon>
        <taxon>Bacillota</taxon>
        <taxon>Bacilli</taxon>
        <taxon>Bacillales</taxon>
        <taxon>Paenibacillaceae</taxon>
        <taxon>Paenibacillus</taxon>
    </lineage>
</organism>